<evidence type="ECO:0000313" key="3">
    <source>
        <dbReference type="Proteomes" id="UP000275281"/>
    </source>
</evidence>
<dbReference type="InterPro" id="IPR016181">
    <property type="entry name" value="Acyl_CoA_acyltransferase"/>
</dbReference>
<dbReference type="AlphaFoldDB" id="A0A3N5XYM9"/>
<protein>
    <submittedName>
        <fullName evidence="2">FemAB family PEP-CTERM system-associated protein</fullName>
    </submittedName>
</protein>
<dbReference type="EMBL" id="RPOK01000004">
    <property type="protein sequence ID" value="RPJ65720.1"/>
    <property type="molecule type" value="Genomic_DNA"/>
</dbReference>
<dbReference type="OrthoDB" id="9773932at2"/>
<name>A0A3N5XYM9_9ALTE</name>
<dbReference type="InterPro" id="IPR050644">
    <property type="entry name" value="PG_Glycine_Bridge_Synth"/>
</dbReference>
<dbReference type="SUPFAM" id="SSF55729">
    <property type="entry name" value="Acyl-CoA N-acyltransferases (Nat)"/>
    <property type="match status" value="1"/>
</dbReference>
<evidence type="ECO:0000259" key="1">
    <source>
        <dbReference type="Pfam" id="PF13480"/>
    </source>
</evidence>
<reference evidence="2 3" key="1">
    <citation type="submission" date="2018-11" db="EMBL/GenBank/DDBJ databases">
        <authorList>
            <person name="Ye M.-Q."/>
            <person name="Du Z.-J."/>
        </authorList>
    </citation>
    <scope>NUCLEOTIDE SEQUENCE [LARGE SCALE GENOMIC DNA]</scope>
    <source>
        <strain evidence="2 3">U0105</strain>
    </source>
</reference>
<dbReference type="Proteomes" id="UP000275281">
    <property type="component" value="Unassembled WGS sequence"/>
</dbReference>
<dbReference type="PANTHER" id="PTHR36174">
    <property type="entry name" value="LIPID II:GLYCINE GLYCYLTRANSFERASE"/>
    <property type="match status" value="1"/>
</dbReference>
<dbReference type="RefSeq" id="WP_124028351.1">
    <property type="nucleotide sequence ID" value="NZ_JBHRSN010000007.1"/>
</dbReference>
<dbReference type="PANTHER" id="PTHR36174:SF1">
    <property type="entry name" value="LIPID II:GLYCINE GLYCYLTRANSFERASE"/>
    <property type="match status" value="1"/>
</dbReference>
<dbReference type="Pfam" id="PF13480">
    <property type="entry name" value="Acetyltransf_6"/>
    <property type="match status" value="1"/>
</dbReference>
<comment type="caution">
    <text evidence="2">The sequence shown here is derived from an EMBL/GenBank/DDBJ whole genome shotgun (WGS) entry which is preliminary data.</text>
</comment>
<dbReference type="Gene3D" id="3.40.630.30">
    <property type="match status" value="1"/>
</dbReference>
<proteinExistence type="predicted"/>
<dbReference type="InterPro" id="IPR017469">
    <property type="entry name" value="PEP-CTERM_FemAB-rel"/>
</dbReference>
<sequence length="354" mass="39567">MNEPLSIDVSRAVYSDEAAWNTYVEQHPSATPYHRFDWMKAVENSYKQTIAGLLARNSNGEVLGVLPMVDFSVPLISNRLVSLPYCDLGFIIADNKHVEKQLLDSAISLAQRTGAKATQIRAISKETQEAQTLDGKKVRMMLSLPDTSDELMASFKSKLRSQVRKAEKNGLTFKTRSSLQLIDDFYYVYSTNMRDLGSPAHAKKWFKAVIAAYKTNALISVVYTDRQPIGAGIVLKNGSSACIPWASTIQAFNKLAPNMLLYWSVLSHCADNHIQHFDFGRSTFNEGTFKFKKQWGAEPELLEWQTFDSKGSLLPEHSSGQKGALRSGIESAWRKLPTSLATQLGAFLRPYISL</sequence>
<accession>A0A3N5XYM9</accession>
<evidence type="ECO:0000313" key="2">
    <source>
        <dbReference type="EMBL" id="RPJ65720.1"/>
    </source>
</evidence>
<keyword evidence="3" id="KW-1185">Reference proteome</keyword>
<dbReference type="NCBIfam" id="TIGR03019">
    <property type="entry name" value="pepcterm_femAB"/>
    <property type="match status" value="1"/>
</dbReference>
<dbReference type="InterPro" id="IPR038740">
    <property type="entry name" value="BioF2-like_GNAT_dom"/>
</dbReference>
<organism evidence="2 3">
    <name type="scientific">Alteromonas sediminis</name>
    <dbReference type="NCBI Taxonomy" id="2259342"/>
    <lineage>
        <taxon>Bacteria</taxon>
        <taxon>Pseudomonadati</taxon>
        <taxon>Pseudomonadota</taxon>
        <taxon>Gammaproteobacteria</taxon>
        <taxon>Alteromonadales</taxon>
        <taxon>Alteromonadaceae</taxon>
        <taxon>Alteromonas/Salinimonas group</taxon>
        <taxon>Alteromonas</taxon>
    </lineage>
</organism>
<feature type="domain" description="BioF2-like acetyltransferase" evidence="1">
    <location>
        <begin position="154"/>
        <end position="292"/>
    </location>
</feature>
<gene>
    <name evidence="2" type="ORF">DRW07_12955</name>
</gene>